<reference evidence="4" key="1">
    <citation type="submission" date="2015-12" db="EMBL/GenBank/DDBJ databases">
        <title>Complete genome sequence of Lutibacter profundus strain LP1.</title>
        <authorList>
            <person name="Wissuwa J."/>
            <person name="Le Moine Bauer S."/>
            <person name="Stokke R."/>
            <person name="Dahle H."/>
            <person name="Steen I.H."/>
        </authorList>
    </citation>
    <scope>NUCLEOTIDE SEQUENCE [LARGE SCALE GENOMIC DNA]</scope>
    <source>
        <strain evidence="4">LP1</strain>
    </source>
</reference>
<dbReference type="RefSeq" id="WP_068207113.1">
    <property type="nucleotide sequence ID" value="NZ_CP013355.1"/>
</dbReference>
<protein>
    <submittedName>
        <fullName evidence="3">Uncharacterized protein</fullName>
    </submittedName>
</protein>
<accession>A0A0X8G6X2</accession>
<dbReference type="InterPro" id="IPR019734">
    <property type="entry name" value="TPR_rpt"/>
</dbReference>
<proteinExistence type="predicted"/>
<dbReference type="STRING" id="1622118.Lupro_05615"/>
<evidence type="ECO:0000256" key="1">
    <source>
        <dbReference type="PROSITE-ProRule" id="PRU00339"/>
    </source>
</evidence>
<dbReference type="InterPro" id="IPR011990">
    <property type="entry name" value="TPR-like_helical_dom_sf"/>
</dbReference>
<dbReference type="Proteomes" id="UP000059672">
    <property type="component" value="Chromosome"/>
</dbReference>
<feature type="chain" id="PRO_5007066281" evidence="2">
    <location>
        <begin position="23"/>
        <end position="456"/>
    </location>
</feature>
<feature type="signal peptide" evidence="2">
    <location>
        <begin position="1"/>
        <end position="22"/>
    </location>
</feature>
<evidence type="ECO:0000313" key="4">
    <source>
        <dbReference type="Proteomes" id="UP000059672"/>
    </source>
</evidence>
<dbReference type="AlphaFoldDB" id="A0A0X8G6X2"/>
<dbReference type="EMBL" id="CP013355">
    <property type="protein sequence ID" value="AMC10748.1"/>
    <property type="molecule type" value="Genomic_DNA"/>
</dbReference>
<keyword evidence="4" id="KW-1185">Reference proteome</keyword>
<organism evidence="3 4">
    <name type="scientific">Lutibacter profundi</name>
    <dbReference type="NCBI Taxonomy" id="1622118"/>
    <lineage>
        <taxon>Bacteria</taxon>
        <taxon>Pseudomonadati</taxon>
        <taxon>Bacteroidota</taxon>
        <taxon>Flavobacteriia</taxon>
        <taxon>Flavobacteriales</taxon>
        <taxon>Flavobacteriaceae</taxon>
        <taxon>Lutibacter</taxon>
    </lineage>
</organism>
<gene>
    <name evidence="3" type="ORF">Lupro_05615</name>
</gene>
<evidence type="ECO:0000256" key="2">
    <source>
        <dbReference type="SAM" id="SignalP"/>
    </source>
</evidence>
<keyword evidence="1" id="KW-0802">TPR repeat</keyword>
<dbReference type="Gene3D" id="1.25.40.10">
    <property type="entry name" value="Tetratricopeptide repeat domain"/>
    <property type="match status" value="1"/>
</dbReference>
<evidence type="ECO:0000313" key="3">
    <source>
        <dbReference type="EMBL" id="AMC10748.1"/>
    </source>
</evidence>
<keyword evidence="2" id="KW-0732">Signal</keyword>
<name>A0A0X8G6X2_9FLAO</name>
<dbReference type="PROSITE" id="PS50005">
    <property type="entry name" value="TPR"/>
    <property type="match status" value="1"/>
</dbReference>
<sequence length="456" mass="52238">MKKMKQILALLFVLISTTMLFSQEQSEIDREKLMKYNLFKGDFKAKKYDNAFENWMWCMDNCPQLSVNIYKYGIKIAEHKLENAPESEKAAAADLVMRVYNQRLKYFPKDAAKIYDKIATFKAEQGASEEDVYSWIEKSFKEDPTEVSPKNLYKYFDIILNKYKDNNPQKVFDTYDEVGEGLELKRAAYSKKIEAINAKDSTTLSSKDKKKRKIYQQILTNLSIVEGGLDAKLSAISTCENLIPLNKKNYEKNKNDKIWLKRAVSRMYNKECTEDPFYDTLVEAYVEADPSSSAYVYYAGFLLKNGETNKAMDYFKKAIEEETDSYKKAGFLLKVSQILSKKGRKSEARNYAYRALKNAPTMGKAYLIIASMYASSANSCGTDVVSKRMVYVAAYNKAVKAKSIDPSISRLANKYIRAYSENMPSKKDLFVAGVKPGTPHKIGCWINETVRVRSKD</sequence>
<dbReference type="KEGG" id="lut:Lupro_05615"/>
<dbReference type="SUPFAM" id="SSF48452">
    <property type="entry name" value="TPR-like"/>
    <property type="match status" value="2"/>
</dbReference>
<dbReference type="OrthoDB" id="1522899at2"/>
<reference evidence="3 4" key="2">
    <citation type="journal article" date="2016" name="Int. J. Syst. Evol. Microbiol.">
        <title>Lutibacter profundi sp. nov., isolated from a deep-sea hydrothermal system on the Arctic Mid-Ocean Ridge and emended description of the genus Lutibacter.</title>
        <authorList>
            <person name="Le Moine Bauer S."/>
            <person name="Roalkvam I."/>
            <person name="Steen I.H."/>
            <person name="Dahle H."/>
        </authorList>
    </citation>
    <scope>NUCLEOTIDE SEQUENCE [LARGE SCALE GENOMIC DNA]</scope>
    <source>
        <strain evidence="3 4">LP1</strain>
    </source>
</reference>
<feature type="repeat" description="TPR" evidence="1">
    <location>
        <begin position="292"/>
        <end position="325"/>
    </location>
</feature>